<evidence type="ECO:0000256" key="2">
    <source>
        <dbReference type="ARBA" id="ARBA00013064"/>
    </source>
</evidence>
<dbReference type="PANTHER" id="PTHR39181">
    <property type="entry name" value="TYROSINE-PROTEIN PHOSPHATASE YWQE"/>
    <property type="match status" value="1"/>
</dbReference>
<comment type="similarity">
    <text evidence="1">Belongs to the metallo-dependent hydrolases superfamily. CpsB/CapC family.</text>
</comment>
<accession>A0ABZ2Z627</accession>
<dbReference type="InterPro" id="IPR016195">
    <property type="entry name" value="Pol/histidinol_Pase-like"/>
</dbReference>
<dbReference type="PANTHER" id="PTHR39181:SF1">
    <property type="entry name" value="TYROSINE-PROTEIN PHOSPHATASE YWQE"/>
    <property type="match status" value="1"/>
</dbReference>
<dbReference type="PIRSF" id="PIRSF016557">
    <property type="entry name" value="Caps_synth_CpsB"/>
    <property type="match status" value="1"/>
</dbReference>
<dbReference type="EMBL" id="CP150096">
    <property type="protein sequence ID" value="WZN47668.1"/>
    <property type="molecule type" value="Genomic_DNA"/>
</dbReference>
<organism evidence="5 6">
    <name type="scientific">Chitinophaga caseinilytica</name>
    <dbReference type="NCBI Taxonomy" id="2267521"/>
    <lineage>
        <taxon>Bacteria</taxon>
        <taxon>Pseudomonadati</taxon>
        <taxon>Bacteroidota</taxon>
        <taxon>Chitinophagia</taxon>
        <taxon>Chitinophagales</taxon>
        <taxon>Chitinophagaceae</taxon>
        <taxon>Chitinophaga</taxon>
    </lineage>
</organism>
<dbReference type="InterPro" id="IPR016667">
    <property type="entry name" value="Caps_polysacc_synth_CpsB/CapC"/>
</dbReference>
<dbReference type="GO" id="GO:0004725">
    <property type="term" value="F:protein tyrosine phosphatase activity"/>
    <property type="evidence" value="ECO:0007669"/>
    <property type="project" value="UniProtKB-EC"/>
</dbReference>
<keyword evidence="6" id="KW-1185">Reference proteome</keyword>
<dbReference type="Proteomes" id="UP001449657">
    <property type="component" value="Chromosome"/>
</dbReference>
<keyword evidence="3 5" id="KW-0378">Hydrolase</keyword>
<dbReference type="RefSeq" id="WP_341842294.1">
    <property type="nucleotide sequence ID" value="NZ_CP149792.1"/>
</dbReference>
<evidence type="ECO:0000256" key="1">
    <source>
        <dbReference type="ARBA" id="ARBA00005750"/>
    </source>
</evidence>
<name>A0ABZ2Z627_9BACT</name>
<gene>
    <name evidence="5" type="ORF">WJU22_05695</name>
</gene>
<protein>
    <recommendedName>
        <fullName evidence="2">protein-tyrosine-phosphatase</fullName>
        <ecNumber evidence="2">3.1.3.48</ecNumber>
    </recommendedName>
</protein>
<evidence type="ECO:0000256" key="4">
    <source>
        <dbReference type="ARBA" id="ARBA00051722"/>
    </source>
</evidence>
<reference evidence="5 6" key="1">
    <citation type="submission" date="2024-03" db="EMBL/GenBank/DDBJ databases">
        <title>Chitinophaga caseinilytica sp. nov., a casein hydrolysing bacterium isolated from forest soil.</title>
        <authorList>
            <person name="Lee D.S."/>
            <person name="Han D.M."/>
            <person name="Baek J.H."/>
            <person name="Choi D.G."/>
            <person name="Jeon J.H."/>
            <person name="Jeon C.O."/>
        </authorList>
    </citation>
    <scope>NUCLEOTIDE SEQUENCE [LARGE SCALE GENOMIC DNA]</scope>
    <source>
        <strain evidence="5 6">KACC 19118</strain>
    </source>
</reference>
<dbReference type="Pfam" id="PF19567">
    <property type="entry name" value="CpsB_CapC"/>
    <property type="match status" value="1"/>
</dbReference>
<evidence type="ECO:0000256" key="3">
    <source>
        <dbReference type="ARBA" id="ARBA00022801"/>
    </source>
</evidence>
<dbReference type="EC" id="3.1.3.48" evidence="2"/>
<proteinExistence type="inferred from homology"/>
<dbReference type="Gene3D" id="3.20.20.140">
    <property type="entry name" value="Metal-dependent hydrolases"/>
    <property type="match status" value="1"/>
</dbReference>
<dbReference type="SUPFAM" id="SSF89550">
    <property type="entry name" value="PHP domain-like"/>
    <property type="match status" value="1"/>
</dbReference>
<comment type="catalytic activity">
    <reaction evidence="4">
        <text>O-phospho-L-tyrosyl-[protein] + H2O = L-tyrosyl-[protein] + phosphate</text>
        <dbReference type="Rhea" id="RHEA:10684"/>
        <dbReference type="Rhea" id="RHEA-COMP:10136"/>
        <dbReference type="Rhea" id="RHEA-COMP:20101"/>
        <dbReference type="ChEBI" id="CHEBI:15377"/>
        <dbReference type="ChEBI" id="CHEBI:43474"/>
        <dbReference type="ChEBI" id="CHEBI:46858"/>
        <dbReference type="ChEBI" id="CHEBI:61978"/>
        <dbReference type="EC" id="3.1.3.48"/>
    </reaction>
</comment>
<evidence type="ECO:0000313" key="5">
    <source>
        <dbReference type="EMBL" id="WZN47668.1"/>
    </source>
</evidence>
<sequence>MHFDVLKHDIHSHLLPGLDDGVQDLETALAFIRQLSELGYTHLTTTPHIMCGVYNNGADTINPKLDEVREAVHRAGIPVEMDAGAEYLMDDYFESLLEDREPLMTIGGNHVLVEFSWVGMPAGFRETFFRMKMAGYEPVLAHPERYHYLHKDFDVYREVHATGVRLQANLLSFTGYYGSRVQAAAQQLAEEGLLDFAGTDLHHQRHLQALTQFNFRKVLEKMLAVNNLRNALL</sequence>
<evidence type="ECO:0000313" key="6">
    <source>
        <dbReference type="Proteomes" id="UP001449657"/>
    </source>
</evidence>